<keyword evidence="1" id="KW-1133">Transmembrane helix</keyword>
<feature type="transmembrane region" description="Helical" evidence="1">
    <location>
        <begin position="122"/>
        <end position="140"/>
    </location>
</feature>
<protein>
    <recommendedName>
        <fullName evidence="4">Glycosyltransferase RgtA/B/C/D-like domain-containing protein</fullName>
    </recommendedName>
</protein>
<feature type="transmembrane region" description="Helical" evidence="1">
    <location>
        <begin position="21"/>
        <end position="39"/>
    </location>
</feature>
<dbReference type="KEGG" id="fer:FNB15_00890"/>
<feature type="transmembrane region" description="Helical" evidence="1">
    <location>
        <begin position="265"/>
        <end position="289"/>
    </location>
</feature>
<keyword evidence="1" id="KW-0812">Transmembrane</keyword>
<feature type="transmembrane region" description="Helical" evidence="1">
    <location>
        <begin position="180"/>
        <end position="202"/>
    </location>
</feature>
<reference evidence="2 3" key="1">
    <citation type="submission" date="2019-07" db="EMBL/GenBank/DDBJ databases">
        <title>Genome sequencing for Ferrovibrio sp. K5.</title>
        <authorList>
            <person name="Park S.-J."/>
        </authorList>
    </citation>
    <scope>NUCLEOTIDE SEQUENCE [LARGE SCALE GENOMIC DNA]</scope>
    <source>
        <strain evidence="2 3">K5</strain>
    </source>
</reference>
<organism evidence="2 3">
    <name type="scientific">Ferrovibrio terrae</name>
    <dbReference type="NCBI Taxonomy" id="2594003"/>
    <lineage>
        <taxon>Bacteria</taxon>
        <taxon>Pseudomonadati</taxon>
        <taxon>Pseudomonadota</taxon>
        <taxon>Alphaproteobacteria</taxon>
        <taxon>Rhodospirillales</taxon>
        <taxon>Rhodospirillaceae</taxon>
        <taxon>Ferrovibrio</taxon>
    </lineage>
</organism>
<evidence type="ECO:0000313" key="2">
    <source>
        <dbReference type="EMBL" id="QDO95922.1"/>
    </source>
</evidence>
<feature type="transmembrane region" description="Helical" evidence="1">
    <location>
        <begin position="296"/>
        <end position="312"/>
    </location>
</feature>
<dbReference type="Proteomes" id="UP000317496">
    <property type="component" value="Chromosome"/>
</dbReference>
<proteinExistence type="predicted"/>
<evidence type="ECO:0008006" key="4">
    <source>
        <dbReference type="Google" id="ProtNLM"/>
    </source>
</evidence>
<name>A0A516GWQ8_9PROT</name>
<dbReference type="RefSeq" id="WP_144066903.1">
    <property type="nucleotide sequence ID" value="NZ_CP041636.1"/>
</dbReference>
<dbReference type="AlphaFoldDB" id="A0A516GWQ8"/>
<feature type="transmembrane region" description="Helical" evidence="1">
    <location>
        <begin position="92"/>
        <end position="110"/>
    </location>
</feature>
<accession>A0A516GWQ8</accession>
<keyword evidence="1" id="KW-0472">Membrane</keyword>
<evidence type="ECO:0000313" key="3">
    <source>
        <dbReference type="Proteomes" id="UP000317496"/>
    </source>
</evidence>
<feature type="transmembrane region" description="Helical" evidence="1">
    <location>
        <begin position="318"/>
        <end position="338"/>
    </location>
</feature>
<gene>
    <name evidence="2" type="ORF">FNB15_00890</name>
</gene>
<keyword evidence="3" id="KW-1185">Reference proteome</keyword>
<feature type="transmembrane region" description="Helical" evidence="1">
    <location>
        <begin position="59"/>
        <end position="80"/>
    </location>
</feature>
<dbReference type="OrthoDB" id="6196188at2"/>
<feature type="transmembrane region" description="Helical" evidence="1">
    <location>
        <begin position="152"/>
        <end position="168"/>
    </location>
</feature>
<dbReference type="EMBL" id="CP041636">
    <property type="protein sequence ID" value="QDO95922.1"/>
    <property type="molecule type" value="Genomic_DNA"/>
</dbReference>
<sequence>MNTSQNTQDAVLRRGWDWPRLLHGLVLAVCALWLIGYFFPPINHDTAVLLYISKSWLNGGRLFIDAIDINTPLVFVVHLLPEFIAKLTGMQGTTALVGLLGLGIAASFITCRKVLAASLDPAHATADALLPLLLLFLLIVYPNNMFAQREHMMLVLAMPYLLVASGRADGEDLSNRLKIATGLMAGVGFAMKPYFLGMPLFVELYIVSQVSLRRSLADPAPWAVLAVCVAHALFAIIVTPEYFTVALPLARAFYSEVSQWSMFDLALSANLGPPTFILPLLGIAAFLAVRSHMARIIFLAGIGGLLSGYAQGKGWPYHALPAQALTLLLAGVIIAYVMDHVVWPKRSDNRPARLFAAALMLLIFYQEGLHSRPFFKQLEYRGSDLQRLMHVVKAERRNDRVLVLSPGIYPHFPMLNYLNMKMTMRFESMWLLQGAYSDCQELAPLYNPPESMSRAEEFVFRSVAEDFYRKKPSLLIVDNVPGIPRCQGEAFNYLDYFSRNPLFAKRFEDYDRALDLDRYTIYRRRDGLK</sequence>
<evidence type="ECO:0000256" key="1">
    <source>
        <dbReference type="SAM" id="Phobius"/>
    </source>
</evidence>
<feature type="transmembrane region" description="Helical" evidence="1">
    <location>
        <begin position="222"/>
        <end position="245"/>
    </location>
</feature>